<evidence type="ECO:0000313" key="1">
    <source>
        <dbReference type="EMBL" id="CAF0724402.1"/>
    </source>
</evidence>
<gene>
    <name evidence="1" type="ORF">EDS130_LOCUS610</name>
</gene>
<dbReference type="Proteomes" id="UP000663852">
    <property type="component" value="Unassembled WGS sequence"/>
</dbReference>
<dbReference type="EMBL" id="CAJNOJ010000001">
    <property type="protein sequence ID" value="CAF0724402.1"/>
    <property type="molecule type" value="Genomic_DNA"/>
</dbReference>
<protein>
    <submittedName>
        <fullName evidence="1">Uncharacterized protein</fullName>
    </submittedName>
</protein>
<name>A0A813MNH8_ADIRI</name>
<organism evidence="1 2">
    <name type="scientific">Adineta ricciae</name>
    <name type="common">Rotifer</name>
    <dbReference type="NCBI Taxonomy" id="249248"/>
    <lineage>
        <taxon>Eukaryota</taxon>
        <taxon>Metazoa</taxon>
        <taxon>Spiralia</taxon>
        <taxon>Gnathifera</taxon>
        <taxon>Rotifera</taxon>
        <taxon>Eurotatoria</taxon>
        <taxon>Bdelloidea</taxon>
        <taxon>Adinetida</taxon>
        <taxon>Adinetidae</taxon>
        <taxon>Adineta</taxon>
    </lineage>
</organism>
<accession>A0A813MNH8</accession>
<dbReference type="AlphaFoldDB" id="A0A813MNH8"/>
<reference evidence="1" key="1">
    <citation type="submission" date="2021-02" db="EMBL/GenBank/DDBJ databases">
        <authorList>
            <person name="Nowell W R."/>
        </authorList>
    </citation>
    <scope>NUCLEOTIDE SEQUENCE</scope>
</reference>
<evidence type="ECO:0000313" key="2">
    <source>
        <dbReference type="Proteomes" id="UP000663852"/>
    </source>
</evidence>
<sequence>MSKSCHINHLSAFTTKLKNVERIHNSEKFYRYSSETSSYLHRLSNIRPLLQLLIITSIVIEKVLQSHKLDISSCLYDHEQSRICYKHSNHLQTTKTNSMKQTY</sequence>
<comment type="caution">
    <text evidence="1">The sequence shown here is derived from an EMBL/GenBank/DDBJ whole genome shotgun (WGS) entry which is preliminary data.</text>
</comment>
<proteinExistence type="predicted"/>